<reference evidence="2" key="1">
    <citation type="submission" date="2015-07" db="EMBL/GenBank/DDBJ databases">
        <authorList>
            <person name="Ju K.-S."/>
            <person name="Doroghazi J.R."/>
            <person name="Metcalf W.W."/>
        </authorList>
    </citation>
    <scope>NUCLEOTIDE SEQUENCE [LARGE SCALE GENOMIC DNA]</scope>
    <source>
        <strain evidence="2">NRRL ISP-5002</strain>
    </source>
</reference>
<protein>
    <submittedName>
        <fullName evidence="1">Uncharacterized protein</fullName>
    </submittedName>
</protein>
<sequence>MRDGGLWGFGVGAGPDTAVMPDGWRVEQGQQYTRCWEDHETMQSICETYIRWPDGSETVV</sequence>
<evidence type="ECO:0000313" key="2">
    <source>
        <dbReference type="Proteomes" id="UP000037982"/>
    </source>
</evidence>
<proteinExistence type="predicted"/>
<accession>A0A0N0XX62</accession>
<dbReference type="Proteomes" id="UP000037982">
    <property type="component" value="Unassembled WGS sequence"/>
</dbReference>
<keyword evidence="2" id="KW-1185">Reference proteome</keyword>
<name>A0A0N0XX62_9ACTN</name>
<gene>
    <name evidence="1" type="ORF">ADL29_10525</name>
</gene>
<comment type="caution">
    <text evidence="1">The sequence shown here is derived from an EMBL/GenBank/DDBJ whole genome shotgun (WGS) entry which is preliminary data.</text>
</comment>
<dbReference type="AlphaFoldDB" id="A0A0N0XX62"/>
<dbReference type="PATRIC" id="fig|66876.3.peg.2284"/>
<evidence type="ECO:0000313" key="1">
    <source>
        <dbReference type="EMBL" id="KPC64628.1"/>
    </source>
</evidence>
<dbReference type="EMBL" id="LGKG01000079">
    <property type="protein sequence ID" value="KPC64628.1"/>
    <property type="molecule type" value="Genomic_DNA"/>
</dbReference>
<organism evidence="1 2">
    <name type="scientific">Streptomyces chattanoogensis</name>
    <dbReference type="NCBI Taxonomy" id="66876"/>
    <lineage>
        <taxon>Bacteria</taxon>
        <taxon>Bacillati</taxon>
        <taxon>Actinomycetota</taxon>
        <taxon>Actinomycetes</taxon>
        <taxon>Kitasatosporales</taxon>
        <taxon>Streptomycetaceae</taxon>
        <taxon>Streptomyces</taxon>
    </lineage>
</organism>